<organism evidence="1 2">
    <name type="scientific">Allosphingosinicella indica</name>
    <dbReference type="NCBI Taxonomy" id="941907"/>
    <lineage>
        <taxon>Bacteria</taxon>
        <taxon>Pseudomonadati</taxon>
        <taxon>Pseudomonadota</taxon>
        <taxon>Alphaproteobacteria</taxon>
        <taxon>Sphingomonadales</taxon>
        <taxon>Sphingomonadaceae</taxon>
        <taxon>Allosphingosinicella</taxon>
    </lineage>
</organism>
<sequence length="139" mass="14278">MAEGMSEDSGKAQEIDLAAASRRSVLMLGAVAASTVVTVRPALAQTAGSVLNCQIPVPTPQSGGSYIAADGSLVAPGTPGAFPPARRPITGQEAKRLLNSGYAPAGMDAEASQAYANYIRRLQQGMSGFTCYASLQMSR</sequence>
<protein>
    <submittedName>
        <fullName evidence="1">Uncharacterized protein</fullName>
    </submittedName>
</protein>
<proteinExistence type="predicted"/>
<dbReference type="EMBL" id="LT840185">
    <property type="protein sequence ID" value="SMF77677.1"/>
    <property type="molecule type" value="Genomic_DNA"/>
</dbReference>
<gene>
    <name evidence="1" type="ORF">SAMN06295910_2613</name>
</gene>
<reference evidence="2" key="1">
    <citation type="submission" date="2017-04" db="EMBL/GenBank/DDBJ databases">
        <authorList>
            <person name="Varghese N."/>
            <person name="Submissions S."/>
        </authorList>
    </citation>
    <scope>NUCLEOTIDE SEQUENCE [LARGE SCALE GENOMIC DNA]</scope>
    <source>
        <strain evidence="2">Dd16</strain>
    </source>
</reference>
<dbReference type="AlphaFoldDB" id="A0A1X7H2A2"/>
<dbReference type="Proteomes" id="UP000192934">
    <property type="component" value="Chromosome I"/>
</dbReference>
<name>A0A1X7H2A2_9SPHN</name>
<dbReference type="STRING" id="941907.SAMN06295910_2613"/>
<keyword evidence="2" id="KW-1185">Reference proteome</keyword>
<evidence type="ECO:0000313" key="1">
    <source>
        <dbReference type="EMBL" id="SMF77677.1"/>
    </source>
</evidence>
<accession>A0A1X7H2A2</accession>
<evidence type="ECO:0000313" key="2">
    <source>
        <dbReference type="Proteomes" id="UP000192934"/>
    </source>
</evidence>